<name>A0ABT2FPV0_9GAMM</name>
<accession>A0ABT2FPV0</accession>
<protein>
    <submittedName>
        <fullName evidence="1">Uncharacterized protein</fullName>
    </submittedName>
</protein>
<comment type="caution">
    <text evidence="1">The sequence shown here is derived from an EMBL/GenBank/DDBJ whole genome shotgun (WGS) entry which is preliminary data.</text>
</comment>
<reference evidence="2" key="1">
    <citation type="submission" date="2023-07" db="EMBL/GenBank/DDBJ databases">
        <title>Shewanella mangrovi sp. nov., an acetaldehyde- degrading bacterium isolated from mangrove sediment.</title>
        <authorList>
            <person name="Liu Y."/>
        </authorList>
    </citation>
    <scope>NUCLEOTIDE SEQUENCE [LARGE SCALE GENOMIC DNA]</scope>
    <source>
        <strain evidence="2">C32</strain>
    </source>
</reference>
<evidence type="ECO:0000313" key="1">
    <source>
        <dbReference type="EMBL" id="MCS4558350.1"/>
    </source>
</evidence>
<dbReference type="RefSeq" id="WP_238898168.1">
    <property type="nucleotide sequence ID" value="NZ_JAKOGG010000019.1"/>
</dbReference>
<sequence>MIRMLSNAVGTVFGNANCWCLEPPADAVLPSSQRPIQLEIVGEERQGYYLVISPKGFFTADAAYATLQQAKAAAKGLFGLDEQDWQLVSSIR</sequence>
<organism evidence="1 2">
    <name type="scientific">Shewanella electrica</name>
    <dbReference type="NCBI Taxonomy" id="515560"/>
    <lineage>
        <taxon>Bacteria</taxon>
        <taxon>Pseudomonadati</taxon>
        <taxon>Pseudomonadota</taxon>
        <taxon>Gammaproteobacteria</taxon>
        <taxon>Alteromonadales</taxon>
        <taxon>Shewanellaceae</taxon>
        <taxon>Shewanella</taxon>
    </lineage>
</organism>
<gene>
    <name evidence="1" type="ORF">L9G74_18065</name>
</gene>
<dbReference type="Proteomes" id="UP001201549">
    <property type="component" value="Unassembled WGS sequence"/>
</dbReference>
<dbReference type="EMBL" id="JAKOGG010000019">
    <property type="protein sequence ID" value="MCS4558350.1"/>
    <property type="molecule type" value="Genomic_DNA"/>
</dbReference>
<keyword evidence="2" id="KW-1185">Reference proteome</keyword>
<proteinExistence type="predicted"/>
<evidence type="ECO:0000313" key="2">
    <source>
        <dbReference type="Proteomes" id="UP001201549"/>
    </source>
</evidence>